<evidence type="ECO:0000313" key="4">
    <source>
        <dbReference type="Proteomes" id="UP000335636"/>
    </source>
</evidence>
<name>A0A5E4B072_MARMO</name>
<reference evidence="2" key="2">
    <citation type="submission" date="2020-08" db="EMBL/GenBank/DDBJ databases">
        <authorList>
            <person name="Shumante A."/>
            <person name="Zimin A.V."/>
            <person name="Puiu D."/>
            <person name="Salzberg S.L."/>
        </authorList>
    </citation>
    <scope>NUCLEOTIDE SEQUENCE</scope>
    <source>
        <strain evidence="2">WC2-LM</strain>
        <tissue evidence="2">Liver</tissue>
    </source>
</reference>
<dbReference type="AlphaFoldDB" id="A0A5E4B072"/>
<protein>
    <submittedName>
        <fullName evidence="3">Uncharacterized protein</fullName>
    </submittedName>
</protein>
<dbReference type="EMBL" id="CABDUW010000218">
    <property type="protein sequence ID" value="VTJ63064.1"/>
    <property type="molecule type" value="Genomic_DNA"/>
</dbReference>
<evidence type="ECO:0000313" key="2">
    <source>
        <dbReference type="EMBL" id="KAF7475773.1"/>
    </source>
</evidence>
<dbReference type="Proteomes" id="UP000335636">
    <property type="component" value="Unassembled WGS sequence"/>
</dbReference>
<reference evidence="3 4" key="1">
    <citation type="submission" date="2019-04" db="EMBL/GenBank/DDBJ databases">
        <authorList>
            <person name="Alioto T."/>
            <person name="Alioto T."/>
        </authorList>
    </citation>
    <scope>NUCLEOTIDE SEQUENCE [LARGE SCALE GENOMIC DNA]</scope>
</reference>
<feature type="region of interest" description="Disordered" evidence="1">
    <location>
        <begin position="76"/>
        <end position="98"/>
    </location>
</feature>
<gene>
    <name evidence="2" type="ORF">GHT09_013293</name>
    <name evidence="3" type="ORF">MONAX_5E019719</name>
</gene>
<organism evidence="3 4">
    <name type="scientific">Marmota monax</name>
    <name type="common">Woodchuck</name>
    <dbReference type="NCBI Taxonomy" id="9995"/>
    <lineage>
        <taxon>Eukaryota</taxon>
        <taxon>Metazoa</taxon>
        <taxon>Chordata</taxon>
        <taxon>Craniata</taxon>
        <taxon>Vertebrata</taxon>
        <taxon>Euteleostomi</taxon>
        <taxon>Mammalia</taxon>
        <taxon>Eutheria</taxon>
        <taxon>Euarchontoglires</taxon>
        <taxon>Glires</taxon>
        <taxon>Rodentia</taxon>
        <taxon>Sciuromorpha</taxon>
        <taxon>Sciuridae</taxon>
        <taxon>Xerinae</taxon>
        <taxon>Marmotini</taxon>
        <taxon>Marmota</taxon>
    </lineage>
</organism>
<keyword evidence="4" id="KW-1185">Reference proteome</keyword>
<proteinExistence type="predicted"/>
<evidence type="ECO:0000313" key="3">
    <source>
        <dbReference type="EMBL" id="VTJ63064.1"/>
    </source>
</evidence>
<dbReference type="Proteomes" id="UP000662637">
    <property type="component" value="Unassembled WGS sequence"/>
</dbReference>
<sequence>MGPVVATSCNGREFETMRKVPRTVLVALVRSRVLERRTFPGLLRLSYETLGEERIRNRTRRLAGCGVPCPATSLARRRLAPPLQSRAASSGQRRPRASLPPCLCASSCASCARVQTVGSARTGVSGPVALQILHASDSSPSYHPHLEQVLLSTDEK</sequence>
<dbReference type="EMBL" id="WJEC01002876">
    <property type="protein sequence ID" value="KAF7475773.1"/>
    <property type="molecule type" value="Genomic_DNA"/>
</dbReference>
<accession>A0A5E4B072</accession>
<evidence type="ECO:0000256" key="1">
    <source>
        <dbReference type="SAM" id="MobiDB-lite"/>
    </source>
</evidence>